<proteinExistence type="predicted"/>
<keyword evidence="3" id="KW-1185">Reference proteome</keyword>
<dbReference type="Proteomes" id="UP000441399">
    <property type="component" value="Unassembled WGS sequence"/>
</dbReference>
<reference evidence="2 3" key="1">
    <citation type="submission" date="2019-11" db="EMBL/GenBank/DDBJ databases">
        <authorList>
            <person name="Holert J."/>
        </authorList>
    </citation>
    <scope>NUCLEOTIDE SEQUENCE [LARGE SCALE GENOMIC DNA]</scope>
    <source>
        <strain evidence="2">SB11_3</strain>
    </source>
</reference>
<dbReference type="EMBL" id="CACSIO010000060">
    <property type="protein sequence ID" value="CAA0124636.1"/>
    <property type="molecule type" value="Genomic_DNA"/>
</dbReference>
<dbReference type="OrthoDB" id="9812656at2"/>
<dbReference type="AlphaFoldDB" id="A0A5S9QZN8"/>
<protein>
    <recommendedName>
        <fullName evidence="1">VOC domain-containing protein</fullName>
    </recommendedName>
</protein>
<accession>A0A5S9QZN8</accession>
<dbReference type="Gene3D" id="3.10.180.10">
    <property type="entry name" value="2,3-Dihydroxybiphenyl 1,2-Dioxygenase, domain 1"/>
    <property type="match status" value="1"/>
</dbReference>
<dbReference type="InterPro" id="IPR029068">
    <property type="entry name" value="Glyas_Bleomycin-R_OHBP_Dase"/>
</dbReference>
<dbReference type="PROSITE" id="PS51819">
    <property type="entry name" value="VOC"/>
    <property type="match status" value="1"/>
</dbReference>
<evidence type="ECO:0000313" key="3">
    <source>
        <dbReference type="Proteomes" id="UP000441399"/>
    </source>
</evidence>
<gene>
    <name evidence="2" type="ORF">OPDIPICF_03184</name>
</gene>
<evidence type="ECO:0000313" key="2">
    <source>
        <dbReference type="EMBL" id="CAA0124636.1"/>
    </source>
</evidence>
<sequence length="157" mass="17410">MMSSNMSLIMTTGESLTDVPAKLHFTLSSVCIYSRRWQSALAFYRDVIGLPIRWIDECTQRVAFALGTSELILEAVCNCDTESFMGYSTGIAIETDDFKQTYNDLIARDVEFVGLPTEQPGQPEYNVGGKVQAEFYDLDGNILMLVGHKTLSVSTSV</sequence>
<feature type="domain" description="VOC" evidence="1">
    <location>
        <begin position="26"/>
        <end position="148"/>
    </location>
</feature>
<dbReference type="InterPro" id="IPR037523">
    <property type="entry name" value="VOC_core"/>
</dbReference>
<dbReference type="InterPro" id="IPR004360">
    <property type="entry name" value="Glyas_Fos-R_dOase_dom"/>
</dbReference>
<dbReference type="Pfam" id="PF00903">
    <property type="entry name" value="Glyoxalase"/>
    <property type="match status" value="1"/>
</dbReference>
<organism evidence="2 3">
    <name type="scientific">BD1-7 clade bacterium</name>
    <dbReference type="NCBI Taxonomy" id="2029982"/>
    <lineage>
        <taxon>Bacteria</taxon>
        <taxon>Pseudomonadati</taxon>
        <taxon>Pseudomonadota</taxon>
        <taxon>Gammaproteobacteria</taxon>
        <taxon>Cellvibrionales</taxon>
        <taxon>Spongiibacteraceae</taxon>
        <taxon>BD1-7 clade</taxon>
    </lineage>
</organism>
<evidence type="ECO:0000259" key="1">
    <source>
        <dbReference type="PROSITE" id="PS51819"/>
    </source>
</evidence>
<name>A0A5S9QZN8_9GAMM</name>
<dbReference type="SUPFAM" id="SSF54593">
    <property type="entry name" value="Glyoxalase/Bleomycin resistance protein/Dihydroxybiphenyl dioxygenase"/>
    <property type="match status" value="1"/>
</dbReference>